<proteinExistence type="predicted"/>
<gene>
    <name evidence="1" type="ORF">LCGC14_0777880</name>
</gene>
<sequence>MSMELKLEIKRLKDEIKITENWLMTSNNLLEEQYRVMDEIPACSVHGNRCIPHAVEWLSRIRTLGQIIYEEDKRCLK</sequence>
<accession>A0A0F9SG87</accession>
<dbReference type="EMBL" id="LAZR01001994">
    <property type="protein sequence ID" value="KKN36011.1"/>
    <property type="molecule type" value="Genomic_DNA"/>
</dbReference>
<dbReference type="AlphaFoldDB" id="A0A0F9SG87"/>
<name>A0A0F9SG87_9ZZZZ</name>
<evidence type="ECO:0000313" key="1">
    <source>
        <dbReference type="EMBL" id="KKN36011.1"/>
    </source>
</evidence>
<protein>
    <submittedName>
        <fullName evidence="1">Uncharacterized protein</fullName>
    </submittedName>
</protein>
<comment type="caution">
    <text evidence="1">The sequence shown here is derived from an EMBL/GenBank/DDBJ whole genome shotgun (WGS) entry which is preliminary data.</text>
</comment>
<reference evidence="1" key="1">
    <citation type="journal article" date="2015" name="Nature">
        <title>Complex archaea that bridge the gap between prokaryotes and eukaryotes.</title>
        <authorList>
            <person name="Spang A."/>
            <person name="Saw J.H."/>
            <person name="Jorgensen S.L."/>
            <person name="Zaremba-Niedzwiedzka K."/>
            <person name="Martijn J."/>
            <person name="Lind A.E."/>
            <person name="van Eijk R."/>
            <person name="Schleper C."/>
            <person name="Guy L."/>
            <person name="Ettema T.J."/>
        </authorList>
    </citation>
    <scope>NUCLEOTIDE SEQUENCE</scope>
</reference>
<organism evidence="1">
    <name type="scientific">marine sediment metagenome</name>
    <dbReference type="NCBI Taxonomy" id="412755"/>
    <lineage>
        <taxon>unclassified sequences</taxon>
        <taxon>metagenomes</taxon>
        <taxon>ecological metagenomes</taxon>
    </lineage>
</organism>